<dbReference type="GO" id="GO:0003824">
    <property type="term" value="F:catalytic activity"/>
    <property type="evidence" value="ECO:0007669"/>
    <property type="project" value="InterPro"/>
</dbReference>
<dbReference type="Gene3D" id="3.60.10.10">
    <property type="entry name" value="Endonuclease/exonuclease/phosphatase"/>
    <property type="match status" value="1"/>
</dbReference>
<evidence type="ECO:0000259" key="1">
    <source>
        <dbReference type="Pfam" id="PF14529"/>
    </source>
</evidence>
<feature type="domain" description="Endonuclease/exonuclease/phosphatase" evidence="1">
    <location>
        <begin position="14"/>
        <end position="106"/>
    </location>
</feature>
<accession>A0A9J6GWD5</accession>
<protein>
    <recommendedName>
        <fullName evidence="1">Endonuclease/exonuclease/phosphatase domain-containing protein</fullName>
    </recommendedName>
</protein>
<gene>
    <name evidence="2" type="ORF">HPB48_000765</name>
</gene>
<reference evidence="2 3" key="1">
    <citation type="journal article" date="2020" name="Cell">
        <title>Large-Scale Comparative Analyses of Tick Genomes Elucidate Their Genetic Diversity and Vector Capacities.</title>
        <authorList>
            <consortium name="Tick Genome and Microbiome Consortium (TIGMIC)"/>
            <person name="Jia N."/>
            <person name="Wang J."/>
            <person name="Shi W."/>
            <person name="Du L."/>
            <person name="Sun Y."/>
            <person name="Zhan W."/>
            <person name="Jiang J.F."/>
            <person name="Wang Q."/>
            <person name="Zhang B."/>
            <person name="Ji P."/>
            <person name="Bell-Sakyi L."/>
            <person name="Cui X.M."/>
            <person name="Yuan T.T."/>
            <person name="Jiang B.G."/>
            <person name="Yang W.F."/>
            <person name="Lam T.T."/>
            <person name="Chang Q.C."/>
            <person name="Ding S.J."/>
            <person name="Wang X.J."/>
            <person name="Zhu J.G."/>
            <person name="Ruan X.D."/>
            <person name="Zhao L."/>
            <person name="Wei J.T."/>
            <person name="Ye R.Z."/>
            <person name="Que T.C."/>
            <person name="Du C.H."/>
            <person name="Zhou Y.H."/>
            <person name="Cheng J.X."/>
            <person name="Dai P.F."/>
            <person name="Guo W.B."/>
            <person name="Han X.H."/>
            <person name="Huang E.J."/>
            <person name="Li L.F."/>
            <person name="Wei W."/>
            <person name="Gao Y.C."/>
            <person name="Liu J.Z."/>
            <person name="Shao H.Z."/>
            <person name="Wang X."/>
            <person name="Wang C.C."/>
            <person name="Yang T.C."/>
            <person name="Huo Q.B."/>
            <person name="Li W."/>
            <person name="Chen H.Y."/>
            <person name="Chen S.E."/>
            <person name="Zhou L.G."/>
            <person name="Ni X.B."/>
            <person name="Tian J.H."/>
            <person name="Sheng Y."/>
            <person name="Liu T."/>
            <person name="Pan Y.S."/>
            <person name="Xia L.Y."/>
            <person name="Li J."/>
            <person name="Zhao F."/>
            <person name="Cao W.C."/>
        </authorList>
    </citation>
    <scope>NUCLEOTIDE SEQUENCE [LARGE SCALE GENOMIC DNA]</scope>
    <source>
        <strain evidence="2">HaeL-2018</strain>
    </source>
</reference>
<dbReference type="EMBL" id="JABSTR010000009">
    <property type="protein sequence ID" value="KAH9378564.1"/>
    <property type="molecule type" value="Genomic_DNA"/>
</dbReference>
<sequence>MAFHVSFGLRTLPVASTYMRPQLTCANVDWMRQLRALYPRNEVVIGGDFNVRNTTWRYRITNIRGRNQGDSAEHADLILGNYLSCPTHLGQSSSQRDIIPDLTWAAPFRVSLWNCDS</sequence>
<dbReference type="InterPro" id="IPR036691">
    <property type="entry name" value="Endo/exonu/phosph_ase_sf"/>
</dbReference>
<dbReference type="SUPFAM" id="SSF56219">
    <property type="entry name" value="DNase I-like"/>
    <property type="match status" value="1"/>
</dbReference>
<dbReference type="Pfam" id="PF14529">
    <property type="entry name" value="Exo_endo_phos_2"/>
    <property type="match status" value="1"/>
</dbReference>
<proteinExistence type="predicted"/>
<evidence type="ECO:0000313" key="2">
    <source>
        <dbReference type="EMBL" id="KAH9378564.1"/>
    </source>
</evidence>
<evidence type="ECO:0000313" key="3">
    <source>
        <dbReference type="Proteomes" id="UP000821853"/>
    </source>
</evidence>
<dbReference type="VEuPathDB" id="VectorBase:HLOH_055703"/>
<dbReference type="OrthoDB" id="6433840at2759"/>
<keyword evidence="3" id="KW-1185">Reference proteome</keyword>
<dbReference type="AlphaFoldDB" id="A0A9J6GWD5"/>
<comment type="caution">
    <text evidence="2">The sequence shown here is derived from an EMBL/GenBank/DDBJ whole genome shotgun (WGS) entry which is preliminary data.</text>
</comment>
<dbReference type="InterPro" id="IPR005135">
    <property type="entry name" value="Endo/exonuclease/phosphatase"/>
</dbReference>
<dbReference type="Proteomes" id="UP000821853">
    <property type="component" value="Unassembled WGS sequence"/>
</dbReference>
<name>A0A9J6GWD5_HAELO</name>
<organism evidence="2 3">
    <name type="scientific">Haemaphysalis longicornis</name>
    <name type="common">Bush tick</name>
    <dbReference type="NCBI Taxonomy" id="44386"/>
    <lineage>
        <taxon>Eukaryota</taxon>
        <taxon>Metazoa</taxon>
        <taxon>Ecdysozoa</taxon>
        <taxon>Arthropoda</taxon>
        <taxon>Chelicerata</taxon>
        <taxon>Arachnida</taxon>
        <taxon>Acari</taxon>
        <taxon>Parasitiformes</taxon>
        <taxon>Ixodida</taxon>
        <taxon>Ixodoidea</taxon>
        <taxon>Ixodidae</taxon>
        <taxon>Haemaphysalinae</taxon>
        <taxon>Haemaphysalis</taxon>
    </lineage>
</organism>